<evidence type="ECO:0000256" key="1">
    <source>
        <dbReference type="PROSITE-ProRule" id="PRU00175"/>
    </source>
</evidence>
<name>A0A921UUF7_SORBI</name>
<gene>
    <name evidence="4" type="ORF">BDA96_02G323300</name>
</gene>
<organism evidence="4 5">
    <name type="scientific">Sorghum bicolor</name>
    <name type="common">Sorghum</name>
    <name type="synonym">Sorghum vulgare</name>
    <dbReference type="NCBI Taxonomy" id="4558"/>
    <lineage>
        <taxon>Eukaryota</taxon>
        <taxon>Viridiplantae</taxon>
        <taxon>Streptophyta</taxon>
        <taxon>Embryophyta</taxon>
        <taxon>Tracheophyta</taxon>
        <taxon>Spermatophyta</taxon>
        <taxon>Magnoliopsida</taxon>
        <taxon>Liliopsida</taxon>
        <taxon>Poales</taxon>
        <taxon>Poaceae</taxon>
        <taxon>PACMAD clade</taxon>
        <taxon>Panicoideae</taxon>
        <taxon>Andropogonodae</taxon>
        <taxon>Andropogoneae</taxon>
        <taxon>Sorghinae</taxon>
        <taxon>Sorghum</taxon>
    </lineage>
</organism>
<proteinExistence type="predicted"/>
<dbReference type="OMA" id="CQSPIED"/>
<evidence type="ECO:0000259" key="3">
    <source>
        <dbReference type="PROSITE" id="PS50089"/>
    </source>
</evidence>
<dbReference type="Proteomes" id="UP000807115">
    <property type="component" value="Chromosome 2"/>
</dbReference>
<evidence type="ECO:0000256" key="2">
    <source>
        <dbReference type="SAM" id="MobiDB-lite"/>
    </source>
</evidence>
<comment type="caution">
    <text evidence="4">The sequence shown here is derived from an EMBL/GenBank/DDBJ whole genome shotgun (WGS) entry which is preliminary data.</text>
</comment>
<feature type="compositionally biased region" description="Low complexity" evidence="2">
    <location>
        <begin position="33"/>
        <end position="53"/>
    </location>
</feature>
<feature type="region of interest" description="Disordered" evidence="2">
    <location>
        <begin position="206"/>
        <end position="236"/>
    </location>
</feature>
<dbReference type="CDD" id="cd16647">
    <property type="entry name" value="mRING-HC-C3HC5_NEU1"/>
    <property type="match status" value="1"/>
</dbReference>
<dbReference type="PANTHER" id="PTHR47820">
    <property type="entry name" value="BNAC05G24000D PROTEIN"/>
    <property type="match status" value="1"/>
</dbReference>
<feature type="region of interest" description="Disordered" evidence="2">
    <location>
        <begin position="451"/>
        <end position="473"/>
    </location>
</feature>
<dbReference type="OrthoDB" id="6078042at2759"/>
<feature type="compositionally biased region" description="Basic and acidic residues" evidence="2">
    <location>
        <begin position="84"/>
        <end position="93"/>
    </location>
</feature>
<sequence>MASSVAAMPHESASWRDPSRPTPSRGFFNILVSTSSPDAAAAGGSASSSSSASEPTPRRRRQILDRWAAAAAAVTASAAPEPADQPRRARDAELSELASATRPVTARAAVFREPSPAPSDASSTAANAAFAAAGATSAPSELPPAGPRASSLIQRWREIEAIGPVTPRPGTAAADPGAASASDSDTGSPRGRVGCIVKKLSGASSLPEEELDEVAKSELSFSQSAPPSPARMRDASSQCAYPYPYPTGAINCPRPPHLVVRTVRGRRAMEELVAAMAHRRRREVAALAERHAVSRFAHKGRIQSMLRLRLLRQRGTVEDELWSQLKPVRPHQPKHVGELSGCRYDSRDTNLREANNYSQQNNGKCRPDEHFCNDRVPAEEKSTDVSAEGLVDGSGNLQCDEQMKTKGDTSQKDCKNFCVHSQNYSEASNFARYGEHSTIDENQFVEDISPSTTSTLHELETPSSRGDNLREEDNQSINGSWEERGLWISSLGWPAPIDTMSPDSWHQDTMGDIENHNNQIQFNDRPWIDSPNSWRSLCVVTQSDYRALSRNADICNLLESKKVSKSLESDFSNKMNQLLLTALQKQRQQQMMDDFGGYYDERMYWRQNDEIHDADKEASAPCSLAPVSHLGAHQQESWQHSSFGSQHHDNQNLLEMEVRVRGEMSQIHHEIYELRKLVESCIASQVKMQHSIKEEVCSALREAGLMPSQPDTTAAKRGDCCICHRMQVDSLLYRCGHVCTCFDCADQLKMSGRSCPICQSPIDDVVRAQLNF</sequence>
<feature type="region of interest" description="Disordered" evidence="2">
    <location>
        <begin position="1"/>
        <end position="129"/>
    </location>
</feature>
<feature type="compositionally biased region" description="Polar residues" evidence="2">
    <location>
        <begin position="451"/>
        <end position="466"/>
    </location>
</feature>
<keyword evidence="1" id="KW-0863">Zinc-finger</keyword>
<feature type="domain" description="RING-type" evidence="3">
    <location>
        <begin position="720"/>
        <end position="759"/>
    </location>
</feature>
<dbReference type="PROSITE" id="PS50089">
    <property type="entry name" value="ZF_RING_2"/>
    <property type="match status" value="1"/>
</dbReference>
<dbReference type="GO" id="GO:0008270">
    <property type="term" value="F:zinc ion binding"/>
    <property type="evidence" value="ECO:0007669"/>
    <property type="project" value="UniProtKB-KW"/>
</dbReference>
<reference evidence="4" key="1">
    <citation type="journal article" date="2019" name="BMC Genomics">
        <title>A new reference genome for Sorghum bicolor reveals high levels of sequence similarity between sweet and grain genotypes: implications for the genetics of sugar metabolism.</title>
        <authorList>
            <person name="Cooper E.A."/>
            <person name="Brenton Z.W."/>
            <person name="Flinn B.S."/>
            <person name="Jenkins J."/>
            <person name="Shu S."/>
            <person name="Flowers D."/>
            <person name="Luo F."/>
            <person name="Wang Y."/>
            <person name="Xia P."/>
            <person name="Barry K."/>
            <person name="Daum C."/>
            <person name="Lipzen A."/>
            <person name="Yoshinaga Y."/>
            <person name="Schmutz J."/>
            <person name="Saski C."/>
            <person name="Vermerris W."/>
            <person name="Kresovich S."/>
        </authorList>
    </citation>
    <scope>NUCLEOTIDE SEQUENCE</scope>
</reference>
<keyword evidence="1" id="KW-0479">Metal-binding</keyword>
<evidence type="ECO:0000313" key="5">
    <source>
        <dbReference type="Proteomes" id="UP000807115"/>
    </source>
</evidence>
<dbReference type="FunFam" id="3.30.40.10:FF:000542">
    <property type="entry name" value="RING/U-box superfamily protein"/>
    <property type="match status" value="1"/>
</dbReference>
<dbReference type="SUPFAM" id="SSF57850">
    <property type="entry name" value="RING/U-box"/>
    <property type="match status" value="1"/>
</dbReference>
<feature type="compositionally biased region" description="Low complexity" evidence="2">
    <location>
        <begin position="118"/>
        <end position="129"/>
    </location>
</feature>
<feature type="compositionally biased region" description="Low complexity" evidence="2">
    <location>
        <begin position="168"/>
        <end position="189"/>
    </location>
</feature>
<feature type="region of interest" description="Disordered" evidence="2">
    <location>
        <begin position="164"/>
        <end position="193"/>
    </location>
</feature>
<protein>
    <recommendedName>
        <fullName evidence="3">RING-type domain-containing protein</fullName>
    </recommendedName>
</protein>
<dbReference type="Gramene" id="EER99396">
    <property type="protein sequence ID" value="EER99396"/>
    <property type="gene ID" value="SORBI_3002G307800"/>
</dbReference>
<feature type="compositionally biased region" description="Low complexity" evidence="2">
    <location>
        <begin position="68"/>
        <end position="82"/>
    </location>
</feature>
<dbReference type="InterPro" id="IPR001841">
    <property type="entry name" value="Znf_RING"/>
</dbReference>
<dbReference type="Pfam" id="PF13920">
    <property type="entry name" value="zf-C3HC4_3"/>
    <property type="match status" value="1"/>
</dbReference>
<dbReference type="Gene3D" id="3.30.40.10">
    <property type="entry name" value="Zinc/RING finger domain, C3HC4 (zinc finger)"/>
    <property type="match status" value="1"/>
</dbReference>
<reference evidence="4" key="2">
    <citation type="submission" date="2020-10" db="EMBL/GenBank/DDBJ databases">
        <authorList>
            <person name="Cooper E.A."/>
            <person name="Brenton Z.W."/>
            <person name="Flinn B.S."/>
            <person name="Jenkins J."/>
            <person name="Shu S."/>
            <person name="Flowers D."/>
            <person name="Luo F."/>
            <person name="Wang Y."/>
            <person name="Xia P."/>
            <person name="Barry K."/>
            <person name="Daum C."/>
            <person name="Lipzen A."/>
            <person name="Yoshinaga Y."/>
            <person name="Schmutz J."/>
            <person name="Saski C."/>
            <person name="Vermerris W."/>
            <person name="Kresovich S."/>
        </authorList>
    </citation>
    <scope>NUCLEOTIDE SEQUENCE</scope>
</reference>
<dbReference type="AlphaFoldDB" id="A0A921UUF7"/>
<dbReference type="InterPro" id="IPR013083">
    <property type="entry name" value="Znf_RING/FYVE/PHD"/>
</dbReference>
<dbReference type="PANTHER" id="PTHR47820:SF3">
    <property type="entry name" value="OS07G0499800 PROTEIN"/>
    <property type="match status" value="1"/>
</dbReference>
<evidence type="ECO:0000313" key="4">
    <source>
        <dbReference type="EMBL" id="KAG0544989.1"/>
    </source>
</evidence>
<accession>A0A921UUF7</accession>
<keyword evidence="1" id="KW-0862">Zinc</keyword>
<dbReference type="EMBL" id="CM027681">
    <property type="protein sequence ID" value="KAG0544989.1"/>
    <property type="molecule type" value="Genomic_DNA"/>
</dbReference>